<feature type="domain" description="Fringe-like glycosyltransferase" evidence="14">
    <location>
        <begin position="209"/>
        <end position="271"/>
    </location>
</feature>
<dbReference type="Gene3D" id="3.90.550.50">
    <property type="match status" value="1"/>
</dbReference>
<evidence type="ECO:0000256" key="11">
    <source>
        <dbReference type="ARBA" id="ARBA00023136"/>
    </source>
</evidence>
<dbReference type="GO" id="GO:0016020">
    <property type="term" value="C:membrane"/>
    <property type="evidence" value="ECO:0007669"/>
    <property type="project" value="UniProtKB-SubCell"/>
</dbReference>
<evidence type="ECO:0000256" key="2">
    <source>
        <dbReference type="ARBA" id="ARBA00004922"/>
    </source>
</evidence>
<feature type="transmembrane region" description="Helical" evidence="13">
    <location>
        <begin position="9"/>
        <end position="26"/>
    </location>
</feature>
<dbReference type="Pfam" id="PF02434">
    <property type="entry name" value="Fringe"/>
    <property type="match status" value="1"/>
</dbReference>
<evidence type="ECO:0000313" key="15">
    <source>
        <dbReference type="EMBL" id="OJJ35824.1"/>
    </source>
</evidence>
<dbReference type="InterPro" id="IPR003378">
    <property type="entry name" value="Fringe-like_glycosylTrfase"/>
</dbReference>
<evidence type="ECO:0000259" key="14">
    <source>
        <dbReference type="Pfam" id="PF02434"/>
    </source>
</evidence>
<feature type="compositionally biased region" description="Low complexity" evidence="12">
    <location>
        <begin position="70"/>
        <end position="86"/>
    </location>
</feature>
<keyword evidence="10 13" id="KW-1133">Transmembrane helix</keyword>
<evidence type="ECO:0000256" key="8">
    <source>
        <dbReference type="ARBA" id="ARBA00022741"/>
    </source>
</evidence>
<keyword evidence="16" id="KW-1185">Reference proteome</keyword>
<evidence type="ECO:0000256" key="9">
    <source>
        <dbReference type="ARBA" id="ARBA00022968"/>
    </source>
</evidence>
<dbReference type="OrthoDB" id="414175at2759"/>
<dbReference type="EC" id="2.4.1.122" evidence="4"/>
<feature type="region of interest" description="Disordered" evidence="12">
    <location>
        <begin position="55"/>
        <end position="86"/>
    </location>
</feature>
<evidence type="ECO:0000256" key="12">
    <source>
        <dbReference type="SAM" id="MobiDB-lite"/>
    </source>
</evidence>
<proteinExistence type="inferred from homology"/>
<keyword evidence="11 13" id="KW-0472">Membrane</keyword>
<keyword evidence="5" id="KW-0328">Glycosyltransferase</keyword>
<keyword evidence="7 13" id="KW-0812">Transmembrane</keyword>
<keyword evidence="9" id="KW-0735">Signal-anchor</keyword>
<sequence>MALYRENRIVPIGLMLFSLILFFYNLDFYQQPTHESHQTHIDRPVVESPLEARPLRVSPPHTDAQDKQNTHTTTPSTSTHTDTSTGKLTSDDVALLFKTGASVLWRRLPIHLSTTFSPARIHPNNTILYSDYPETIGSWHIIDILANSSSTVRQSDSFQPYLQQEDYENRQVYAESTSTNGDGNGPLGGWKLDKYKFLPLIQHAGVEKPNAKWYIYMEDDSYIFLPNLLRHLNDFNYRDPWYLGSLAWKHGDYFAHGGAGFALSRGAWEKSFGKDPNIIDKFEQFTDVHGCGDHVLGHVLNEYGVSFGETHGDSRFTFGFNAEPHWSSWFTKANWCKPVYSWHHTHSKDVARFYNLESSWDFQKSALKYRDIYNAFIKPYLRHRVEWWDNQSSQYDITSSNAPHAEPPTTATSKETWLKSWQSADACEAACLSWSECVQWAFYEDRCRMHDQVYLGSGYPIGDPRRQTSLMYTSGWLSERMDEWACDE</sequence>
<evidence type="ECO:0000313" key="16">
    <source>
        <dbReference type="Proteomes" id="UP000184383"/>
    </source>
</evidence>
<dbReference type="VEuPathDB" id="FungiDB:ASPWEDRAFT_110631"/>
<evidence type="ECO:0000256" key="5">
    <source>
        <dbReference type="ARBA" id="ARBA00022676"/>
    </source>
</evidence>
<comment type="subcellular location">
    <subcellularLocation>
        <location evidence="1">Membrane</location>
        <topology evidence="1">Single-pass type II membrane protein</topology>
    </subcellularLocation>
</comment>
<dbReference type="EMBL" id="KV878212">
    <property type="protein sequence ID" value="OJJ35824.1"/>
    <property type="molecule type" value="Genomic_DNA"/>
</dbReference>
<evidence type="ECO:0000256" key="4">
    <source>
        <dbReference type="ARBA" id="ARBA00012557"/>
    </source>
</evidence>
<dbReference type="STRING" id="1073089.A0A1L9RLQ1"/>
<dbReference type="AlphaFoldDB" id="A0A1L9RLQ1"/>
<comment type="pathway">
    <text evidence="2">Protein modification; protein glycosylation.</text>
</comment>
<gene>
    <name evidence="15" type="ORF">ASPWEDRAFT_110631</name>
</gene>
<evidence type="ECO:0000256" key="1">
    <source>
        <dbReference type="ARBA" id="ARBA00004606"/>
    </source>
</evidence>
<dbReference type="GO" id="GO:0000166">
    <property type="term" value="F:nucleotide binding"/>
    <property type="evidence" value="ECO:0007669"/>
    <property type="project" value="UniProtKB-KW"/>
</dbReference>
<evidence type="ECO:0000256" key="6">
    <source>
        <dbReference type="ARBA" id="ARBA00022679"/>
    </source>
</evidence>
<evidence type="ECO:0000256" key="3">
    <source>
        <dbReference type="ARBA" id="ARBA00006462"/>
    </source>
</evidence>
<protein>
    <recommendedName>
        <fullName evidence="4">N-acetylgalactosaminide beta-1,3-galactosyltransferase</fullName>
        <ecNumber evidence="4">2.4.1.122</ecNumber>
    </recommendedName>
</protein>
<reference evidence="16" key="1">
    <citation type="journal article" date="2017" name="Genome Biol.">
        <title>Comparative genomics reveals high biological diversity and specific adaptations in the industrially and medically important fungal genus Aspergillus.</title>
        <authorList>
            <person name="de Vries R.P."/>
            <person name="Riley R."/>
            <person name="Wiebenga A."/>
            <person name="Aguilar-Osorio G."/>
            <person name="Amillis S."/>
            <person name="Uchima C.A."/>
            <person name="Anderluh G."/>
            <person name="Asadollahi M."/>
            <person name="Askin M."/>
            <person name="Barry K."/>
            <person name="Battaglia E."/>
            <person name="Bayram O."/>
            <person name="Benocci T."/>
            <person name="Braus-Stromeyer S.A."/>
            <person name="Caldana C."/>
            <person name="Canovas D."/>
            <person name="Cerqueira G.C."/>
            <person name="Chen F."/>
            <person name="Chen W."/>
            <person name="Choi C."/>
            <person name="Clum A."/>
            <person name="Dos Santos R.A."/>
            <person name="Damasio A.R."/>
            <person name="Diallinas G."/>
            <person name="Emri T."/>
            <person name="Fekete E."/>
            <person name="Flipphi M."/>
            <person name="Freyberg S."/>
            <person name="Gallo A."/>
            <person name="Gournas C."/>
            <person name="Habgood R."/>
            <person name="Hainaut M."/>
            <person name="Harispe M.L."/>
            <person name="Henrissat B."/>
            <person name="Hilden K.S."/>
            <person name="Hope R."/>
            <person name="Hossain A."/>
            <person name="Karabika E."/>
            <person name="Karaffa L."/>
            <person name="Karanyi Z."/>
            <person name="Krasevec N."/>
            <person name="Kuo A."/>
            <person name="Kusch H."/>
            <person name="LaButti K."/>
            <person name="Lagendijk E.L."/>
            <person name="Lapidus A."/>
            <person name="Levasseur A."/>
            <person name="Lindquist E."/>
            <person name="Lipzen A."/>
            <person name="Logrieco A.F."/>
            <person name="MacCabe A."/>
            <person name="Maekelae M.R."/>
            <person name="Malavazi I."/>
            <person name="Melin P."/>
            <person name="Meyer V."/>
            <person name="Mielnichuk N."/>
            <person name="Miskei M."/>
            <person name="Molnar A.P."/>
            <person name="Mule G."/>
            <person name="Ngan C.Y."/>
            <person name="Orejas M."/>
            <person name="Orosz E."/>
            <person name="Ouedraogo J.P."/>
            <person name="Overkamp K.M."/>
            <person name="Park H.-S."/>
            <person name="Perrone G."/>
            <person name="Piumi F."/>
            <person name="Punt P.J."/>
            <person name="Ram A.F."/>
            <person name="Ramon A."/>
            <person name="Rauscher S."/>
            <person name="Record E."/>
            <person name="Riano-Pachon D.M."/>
            <person name="Robert V."/>
            <person name="Roehrig J."/>
            <person name="Ruller R."/>
            <person name="Salamov A."/>
            <person name="Salih N.S."/>
            <person name="Samson R.A."/>
            <person name="Sandor E."/>
            <person name="Sanguinetti M."/>
            <person name="Schuetze T."/>
            <person name="Sepcic K."/>
            <person name="Shelest E."/>
            <person name="Sherlock G."/>
            <person name="Sophianopoulou V."/>
            <person name="Squina F.M."/>
            <person name="Sun H."/>
            <person name="Susca A."/>
            <person name="Todd R.B."/>
            <person name="Tsang A."/>
            <person name="Unkles S.E."/>
            <person name="van de Wiele N."/>
            <person name="van Rossen-Uffink D."/>
            <person name="Oliveira J.V."/>
            <person name="Vesth T.C."/>
            <person name="Visser J."/>
            <person name="Yu J.-H."/>
            <person name="Zhou M."/>
            <person name="Andersen M.R."/>
            <person name="Archer D.B."/>
            <person name="Baker S.E."/>
            <person name="Benoit I."/>
            <person name="Brakhage A.A."/>
            <person name="Braus G.H."/>
            <person name="Fischer R."/>
            <person name="Frisvad J.C."/>
            <person name="Goldman G.H."/>
            <person name="Houbraken J."/>
            <person name="Oakley B."/>
            <person name="Pocsi I."/>
            <person name="Scazzocchio C."/>
            <person name="Seiboth B."/>
            <person name="vanKuyk P.A."/>
            <person name="Wortman J."/>
            <person name="Dyer P.S."/>
            <person name="Grigoriev I.V."/>
        </authorList>
    </citation>
    <scope>NUCLEOTIDE SEQUENCE [LARGE SCALE GENOMIC DNA]</scope>
    <source>
        <strain evidence="16">DTO 134E9</strain>
    </source>
</reference>
<name>A0A1L9RLQ1_ASPWE</name>
<accession>A0A1L9RLQ1</accession>
<evidence type="ECO:0000256" key="7">
    <source>
        <dbReference type="ARBA" id="ARBA00022692"/>
    </source>
</evidence>
<organism evidence="15 16">
    <name type="scientific">Aspergillus wentii DTO 134E9</name>
    <dbReference type="NCBI Taxonomy" id="1073089"/>
    <lineage>
        <taxon>Eukaryota</taxon>
        <taxon>Fungi</taxon>
        <taxon>Dikarya</taxon>
        <taxon>Ascomycota</taxon>
        <taxon>Pezizomycotina</taxon>
        <taxon>Eurotiomycetes</taxon>
        <taxon>Eurotiomycetidae</taxon>
        <taxon>Eurotiales</taxon>
        <taxon>Aspergillaceae</taxon>
        <taxon>Aspergillus</taxon>
        <taxon>Aspergillus subgen. Cremei</taxon>
    </lineage>
</organism>
<keyword evidence="6" id="KW-0808">Transferase</keyword>
<dbReference type="RefSeq" id="XP_040689500.1">
    <property type="nucleotide sequence ID" value="XM_040828192.1"/>
</dbReference>
<dbReference type="GeneID" id="63744040"/>
<dbReference type="Proteomes" id="UP000184383">
    <property type="component" value="Unassembled WGS sequence"/>
</dbReference>
<dbReference type="PANTHER" id="PTHR23033">
    <property type="entry name" value="BETA1,3-GALACTOSYLTRANSFERASE"/>
    <property type="match status" value="1"/>
</dbReference>
<dbReference type="InterPro" id="IPR026050">
    <property type="entry name" value="C1GALT1/C1GALT1_chp1"/>
</dbReference>
<dbReference type="PANTHER" id="PTHR23033:SF47">
    <property type="entry name" value="APPLE DOMAIN-CONTAINING PROTEIN-RELATED"/>
    <property type="match status" value="1"/>
</dbReference>
<keyword evidence="8" id="KW-0547">Nucleotide-binding</keyword>
<comment type="similarity">
    <text evidence="3">Belongs to the glycosyltransferase 31 family. Beta3-Gal-T subfamily.</text>
</comment>
<evidence type="ECO:0000256" key="10">
    <source>
        <dbReference type="ARBA" id="ARBA00022989"/>
    </source>
</evidence>
<dbReference type="GO" id="GO:0016263">
    <property type="term" value="F:glycoprotein-N-acetylgalactosamine 3-beta-galactosyltransferase activity"/>
    <property type="evidence" value="ECO:0007669"/>
    <property type="project" value="UniProtKB-EC"/>
</dbReference>
<evidence type="ECO:0000256" key="13">
    <source>
        <dbReference type="SAM" id="Phobius"/>
    </source>
</evidence>